<dbReference type="InterPro" id="IPR017850">
    <property type="entry name" value="Alkaline_phosphatase_core_sf"/>
</dbReference>
<dbReference type="InterPro" id="IPR004245">
    <property type="entry name" value="DUF229"/>
</dbReference>
<keyword evidence="1" id="KW-0812">Transmembrane</keyword>
<dbReference type="KEGG" id="bmor:101746350"/>
<evidence type="ECO:0000313" key="3">
    <source>
        <dbReference type="Proteomes" id="UP000005204"/>
    </source>
</evidence>
<evidence type="ECO:0008006" key="4">
    <source>
        <dbReference type="Google" id="ProtNLM"/>
    </source>
</evidence>
<dbReference type="PANTHER" id="PTHR10974:SF1">
    <property type="entry name" value="FI08016P-RELATED"/>
    <property type="match status" value="1"/>
</dbReference>
<dbReference type="SUPFAM" id="SSF53649">
    <property type="entry name" value="Alkaline phosphatase-like"/>
    <property type="match status" value="1"/>
</dbReference>
<dbReference type="EnsemblMetazoa" id="XM_038021795.1">
    <property type="protein sequence ID" value="XP_037877723.1"/>
    <property type="gene ID" value="LOC101746350"/>
</dbReference>
<keyword evidence="1" id="KW-1133">Transmembrane helix</keyword>
<keyword evidence="1" id="KW-0472">Membrane</keyword>
<reference evidence="3" key="1">
    <citation type="journal article" date="2008" name="Insect Biochem. Mol. Biol.">
        <title>The genome of a lepidopteran model insect, the silkworm Bombyx mori.</title>
        <authorList>
            <consortium name="International Silkworm Genome Consortium"/>
        </authorList>
    </citation>
    <scope>NUCLEOTIDE SEQUENCE [LARGE SCALE GENOMIC DNA]</scope>
    <source>
        <strain evidence="3">p50T</strain>
    </source>
</reference>
<dbReference type="Proteomes" id="UP000005204">
    <property type="component" value="Unassembled WGS sequence"/>
</dbReference>
<dbReference type="PANTHER" id="PTHR10974">
    <property type="entry name" value="FI08016P-RELATED"/>
    <property type="match status" value="1"/>
</dbReference>
<dbReference type="GeneID" id="101746350"/>
<dbReference type="RefSeq" id="XP_037877723.1">
    <property type="nucleotide sequence ID" value="XM_038021795.2"/>
</dbReference>
<reference evidence="2" key="2">
    <citation type="submission" date="2022-06" db="UniProtKB">
        <authorList>
            <consortium name="EnsemblMetazoa"/>
        </authorList>
    </citation>
    <scope>IDENTIFICATION</scope>
    <source>
        <strain evidence="2">p50T (Dazao)</strain>
    </source>
</reference>
<accession>A0A8R2R5I4</accession>
<keyword evidence="3" id="KW-1185">Reference proteome</keyword>
<dbReference type="CDD" id="cd16021">
    <property type="entry name" value="ALP_like"/>
    <property type="match status" value="1"/>
</dbReference>
<dbReference type="FunFam" id="3.40.720.10:FF:000017">
    <property type="entry name" value="Predicted protein"/>
    <property type="match status" value="1"/>
</dbReference>
<evidence type="ECO:0000313" key="2">
    <source>
        <dbReference type="EnsemblMetazoa" id="XP_037877723.1"/>
    </source>
</evidence>
<feature type="transmembrane region" description="Helical" evidence="1">
    <location>
        <begin position="28"/>
        <end position="45"/>
    </location>
</feature>
<dbReference type="AlphaFoldDB" id="A0A8R2R5I4"/>
<dbReference type="GO" id="GO:0005615">
    <property type="term" value="C:extracellular space"/>
    <property type="evidence" value="ECO:0007669"/>
    <property type="project" value="TreeGrafter"/>
</dbReference>
<dbReference type="Pfam" id="PF02995">
    <property type="entry name" value="DUF229"/>
    <property type="match status" value="1"/>
</dbReference>
<dbReference type="Gene3D" id="3.40.720.10">
    <property type="entry name" value="Alkaline Phosphatase, subunit A"/>
    <property type="match status" value="1"/>
</dbReference>
<organism evidence="2 3">
    <name type="scientific">Bombyx mori</name>
    <name type="common">Silk moth</name>
    <dbReference type="NCBI Taxonomy" id="7091"/>
    <lineage>
        <taxon>Eukaryota</taxon>
        <taxon>Metazoa</taxon>
        <taxon>Ecdysozoa</taxon>
        <taxon>Arthropoda</taxon>
        <taxon>Hexapoda</taxon>
        <taxon>Insecta</taxon>
        <taxon>Pterygota</taxon>
        <taxon>Neoptera</taxon>
        <taxon>Endopterygota</taxon>
        <taxon>Lepidoptera</taxon>
        <taxon>Glossata</taxon>
        <taxon>Ditrysia</taxon>
        <taxon>Bombycoidea</taxon>
        <taxon>Bombycidae</taxon>
        <taxon>Bombycinae</taxon>
        <taxon>Bombyx</taxon>
    </lineage>
</organism>
<proteinExistence type="predicted"/>
<evidence type="ECO:0000256" key="1">
    <source>
        <dbReference type="SAM" id="Phobius"/>
    </source>
</evidence>
<protein>
    <recommendedName>
        <fullName evidence="4">DUF229 domain containing protein</fullName>
    </recommendedName>
</protein>
<sequence length="667" mass="77424">MKHFAIRNMTAAAKGGGRPRAVPLRFKYLLLLTTIFGGCLILVTFNSRIEMFIMNTDPSWSHRYEIRDSEESYTIRTEGCTIPGLRAFDESIKKFSEPPKKFERCHNANNSLLKSNETHIWIVKENLPHYKLSINESITCCYKWFYRPAAIVDIKSADVDDRVQYGKCVEFDNSIEAINEFVKVSCRHTYKTIYEQFFLFTSKKPLITSISEDSIETIQNQSGGYNVIVMGIDAISRLNFHRTMPKTLAYLKKKGGLEFLGYNKVGDNTFPNLIPMLLGIKDTELKKTCWPNTKSTFDNCPFIWDWYKDAGYYTAFGEDSARLGTFNYEKLGFAASPTDYYIHTFMYEAEIHVGNKKDFNAFICMGDKYFYKVLLDYIESLTRTLKNDKLFGFFWEVTMSHDYLNYPMLMDDDYEQFLKHLDDSNYLDDTILILLSDHGIRWGEIRYTKQGRLEERLPLFQILIPRSFQDNFPMAYENIKNNRKRLTTPFDLHATLSDLTNLNFIKDEQIILRSKENYGSDRSISLFLPIPNNRTCNTAAIDDHWCTCHKSNRISINNKDVYEPAFELVRNLNLLLQDHSQCVKLKLSEILEATEMDAGVPEVGEVGWQEIMLVVRTTPGGGVFEATLRRNSKQEWSLAGTVSRLNLYGDQSRCVHHYQLKLYCFCV</sequence>
<name>A0A8R2R5I4_BOMMO</name>